<dbReference type="PANTHER" id="PTHR30055">
    <property type="entry name" value="HTH-TYPE TRANSCRIPTIONAL REGULATOR RUTR"/>
    <property type="match status" value="1"/>
</dbReference>
<evidence type="ECO:0000256" key="4">
    <source>
        <dbReference type="PROSITE-ProRule" id="PRU00335"/>
    </source>
</evidence>
<evidence type="ECO:0000313" key="6">
    <source>
        <dbReference type="EMBL" id="ACQ79629.1"/>
    </source>
</evidence>
<dbReference type="InterPro" id="IPR009057">
    <property type="entry name" value="Homeodomain-like_sf"/>
</dbReference>
<dbReference type="Gene3D" id="1.10.357.10">
    <property type="entry name" value="Tetracycline Repressor, domain 2"/>
    <property type="match status" value="1"/>
</dbReference>
<dbReference type="SUPFAM" id="SSF46689">
    <property type="entry name" value="Homeodomain-like"/>
    <property type="match status" value="1"/>
</dbReference>
<dbReference type="PANTHER" id="PTHR30055:SF151">
    <property type="entry name" value="TRANSCRIPTIONAL REGULATORY PROTEIN"/>
    <property type="match status" value="1"/>
</dbReference>
<protein>
    <submittedName>
        <fullName evidence="6">Transcriptional regulator, TetR family</fullName>
    </submittedName>
</protein>
<dbReference type="EMBL" id="CP001618">
    <property type="protein sequence ID" value="ACQ79629.1"/>
    <property type="molecule type" value="Genomic_DNA"/>
</dbReference>
<evidence type="ECO:0000256" key="3">
    <source>
        <dbReference type="ARBA" id="ARBA00023163"/>
    </source>
</evidence>
<dbReference type="Pfam" id="PF00440">
    <property type="entry name" value="TetR_N"/>
    <property type="match status" value="1"/>
</dbReference>
<name>C5C2E3_BEUC1</name>
<dbReference type="InterPro" id="IPR004111">
    <property type="entry name" value="Repressor_TetR_C"/>
</dbReference>
<dbReference type="KEGG" id="bcv:Bcav_1370"/>
<organism evidence="6 7">
    <name type="scientific">Beutenbergia cavernae (strain ATCC BAA-8 / DSM 12333 / CCUG 43141 / JCM 11478 / NBRC 16432 / NCIMB 13614 / HKI 0122)</name>
    <dbReference type="NCBI Taxonomy" id="471853"/>
    <lineage>
        <taxon>Bacteria</taxon>
        <taxon>Bacillati</taxon>
        <taxon>Actinomycetota</taxon>
        <taxon>Actinomycetes</taxon>
        <taxon>Micrococcales</taxon>
        <taxon>Beutenbergiaceae</taxon>
        <taxon>Beutenbergia</taxon>
    </lineage>
</organism>
<keyword evidence="1" id="KW-0805">Transcription regulation</keyword>
<sequence>MPRTPVRTLGHDAIVAAAVELADAQGIDAVSMRRVAEQLGAGTMSLYRHVATKDELVAAMVERVTDAYAYPDPAGMDWRARMHAMARREWDMYVEHPWVLVVLATATPPFGPASFRAMEWALAALEPLRLAPEDAGAAIMTVTNYLQGSARVVLGRPQRDDAEELLESVDPGTLWRERLSAVELADYPRLRALISSPFLRDPAAWFENGLDVVLDGVAARARS</sequence>
<dbReference type="Proteomes" id="UP000007962">
    <property type="component" value="Chromosome"/>
</dbReference>
<proteinExistence type="predicted"/>
<dbReference type="GO" id="GO:0000976">
    <property type="term" value="F:transcription cis-regulatory region binding"/>
    <property type="evidence" value="ECO:0007669"/>
    <property type="project" value="TreeGrafter"/>
</dbReference>
<dbReference type="GO" id="GO:0045892">
    <property type="term" value="P:negative regulation of DNA-templated transcription"/>
    <property type="evidence" value="ECO:0007669"/>
    <property type="project" value="InterPro"/>
</dbReference>
<gene>
    <name evidence="6" type="ordered locus">Bcav_1370</name>
</gene>
<dbReference type="InterPro" id="IPR050109">
    <property type="entry name" value="HTH-type_TetR-like_transc_reg"/>
</dbReference>
<dbReference type="SUPFAM" id="SSF48498">
    <property type="entry name" value="Tetracyclin repressor-like, C-terminal domain"/>
    <property type="match status" value="1"/>
</dbReference>
<evidence type="ECO:0000259" key="5">
    <source>
        <dbReference type="PROSITE" id="PS50977"/>
    </source>
</evidence>
<dbReference type="InterPro" id="IPR036271">
    <property type="entry name" value="Tet_transcr_reg_TetR-rel_C_sf"/>
</dbReference>
<dbReference type="PROSITE" id="PS50977">
    <property type="entry name" value="HTH_TETR_2"/>
    <property type="match status" value="1"/>
</dbReference>
<dbReference type="InterPro" id="IPR001647">
    <property type="entry name" value="HTH_TetR"/>
</dbReference>
<dbReference type="Gene3D" id="1.10.10.60">
    <property type="entry name" value="Homeodomain-like"/>
    <property type="match status" value="1"/>
</dbReference>
<feature type="DNA-binding region" description="H-T-H motif" evidence="4">
    <location>
        <begin position="31"/>
        <end position="50"/>
    </location>
</feature>
<feature type="domain" description="HTH tetR-type" evidence="5">
    <location>
        <begin position="8"/>
        <end position="68"/>
    </location>
</feature>
<dbReference type="eggNOG" id="COG1309">
    <property type="taxonomic scope" value="Bacteria"/>
</dbReference>
<dbReference type="HOGENOM" id="CLU_069543_0_0_11"/>
<dbReference type="AlphaFoldDB" id="C5C2E3"/>
<keyword evidence="2 4" id="KW-0238">DNA-binding</keyword>
<reference evidence="6 7" key="1">
    <citation type="journal article" date="2009" name="Stand. Genomic Sci.">
        <title>Complete genome sequence of Beutenbergia cavernae type strain (HKI 0122).</title>
        <authorList>
            <person name="Land M."/>
            <person name="Pukall R."/>
            <person name="Abt B."/>
            <person name="Goker M."/>
            <person name="Rohde M."/>
            <person name="Glavina Del Rio T."/>
            <person name="Tice H."/>
            <person name="Copeland A."/>
            <person name="Cheng J.F."/>
            <person name="Lucas S."/>
            <person name="Chen F."/>
            <person name="Nolan M."/>
            <person name="Bruce D."/>
            <person name="Goodwin L."/>
            <person name="Pitluck S."/>
            <person name="Ivanova N."/>
            <person name="Mavromatis K."/>
            <person name="Ovchinnikova G."/>
            <person name="Pati A."/>
            <person name="Chen A."/>
            <person name="Palaniappan K."/>
            <person name="Hauser L."/>
            <person name="Chang Y.J."/>
            <person name="Jefferies C.C."/>
            <person name="Saunders E."/>
            <person name="Brettin T."/>
            <person name="Detter J.C."/>
            <person name="Han C."/>
            <person name="Chain P."/>
            <person name="Bristow J."/>
            <person name="Eisen J.A."/>
            <person name="Markowitz V."/>
            <person name="Hugenholtz P."/>
            <person name="Kyrpides N.C."/>
            <person name="Klenk H.P."/>
            <person name="Lapidus A."/>
        </authorList>
    </citation>
    <scope>NUCLEOTIDE SEQUENCE [LARGE SCALE GENOMIC DNA]</scope>
    <source>
        <strain evidence="7">ATCC BAA-8 / DSM 12333 / NBRC 16432</strain>
    </source>
</reference>
<keyword evidence="3" id="KW-0804">Transcription</keyword>
<dbReference type="RefSeq" id="WP_015881869.1">
    <property type="nucleotide sequence ID" value="NC_012669.1"/>
</dbReference>
<dbReference type="GO" id="GO:0003700">
    <property type="term" value="F:DNA-binding transcription factor activity"/>
    <property type="evidence" value="ECO:0007669"/>
    <property type="project" value="TreeGrafter"/>
</dbReference>
<dbReference type="PRINTS" id="PR00455">
    <property type="entry name" value="HTHTETR"/>
</dbReference>
<keyword evidence="7" id="KW-1185">Reference proteome</keyword>
<dbReference type="STRING" id="471853.Bcav_1370"/>
<evidence type="ECO:0000313" key="7">
    <source>
        <dbReference type="Proteomes" id="UP000007962"/>
    </source>
</evidence>
<accession>C5C2E3</accession>
<evidence type="ECO:0000256" key="1">
    <source>
        <dbReference type="ARBA" id="ARBA00023015"/>
    </source>
</evidence>
<dbReference type="OrthoDB" id="329481at2"/>
<evidence type="ECO:0000256" key="2">
    <source>
        <dbReference type="ARBA" id="ARBA00023125"/>
    </source>
</evidence>
<dbReference type="Pfam" id="PF02909">
    <property type="entry name" value="TetR_C_1"/>
    <property type="match status" value="1"/>
</dbReference>